<reference evidence="2 3" key="1">
    <citation type="submission" date="2020-08" db="EMBL/GenBank/DDBJ databases">
        <title>Exploring microbial biodiversity for novel pathways involved in the catabolism of aromatic compounds derived from lignin.</title>
        <authorList>
            <person name="Elkins J."/>
        </authorList>
    </citation>
    <scope>NUCLEOTIDE SEQUENCE [LARGE SCALE GENOMIC DNA]</scope>
    <source>
        <strain evidence="2 3">B1D3A</strain>
    </source>
</reference>
<organism evidence="2 3">
    <name type="scientific">Sphingobium lignivorans</name>
    <dbReference type="NCBI Taxonomy" id="2735886"/>
    <lineage>
        <taxon>Bacteria</taxon>
        <taxon>Pseudomonadati</taxon>
        <taxon>Pseudomonadota</taxon>
        <taxon>Alphaproteobacteria</taxon>
        <taxon>Sphingomonadales</taxon>
        <taxon>Sphingomonadaceae</taxon>
        <taxon>Sphingobium</taxon>
    </lineage>
</organism>
<dbReference type="EMBL" id="JACHKA010000001">
    <property type="protein sequence ID" value="MBB5987046.1"/>
    <property type="molecule type" value="Genomic_DNA"/>
</dbReference>
<comment type="caution">
    <text evidence="2">The sequence shown here is derived from an EMBL/GenBank/DDBJ whole genome shotgun (WGS) entry which is preliminary data.</text>
</comment>
<keyword evidence="3" id="KW-1185">Reference proteome</keyword>
<dbReference type="Proteomes" id="UP001138540">
    <property type="component" value="Unassembled WGS sequence"/>
</dbReference>
<dbReference type="InterPro" id="IPR032710">
    <property type="entry name" value="NTF2-like_dom_sf"/>
</dbReference>
<name>A0ABR6NIF8_9SPHN</name>
<feature type="compositionally biased region" description="Polar residues" evidence="1">
    <location>
        <begin position="155"/>
        <end position="165"/>
    </location>
</feature>
<feature type="region of interest" description="Disordered" evidence="1">
    <location>
        <begin position="142"/>
        <end position="165"/>
    </location>
</feature>
<dbReference type="SUPFAM" id="SSF54427">
    <property type="entry name" value="NTF2-like"/>
    <property type="match status" value="1"/>
</dbReference>
<dbReference type="RefSeq" id="WP_184155239.1">
    <property type="nucleotide sequence ID" value="NZ_JACHKA010000001.1"/>
</dbReference>
<proteinExistence type="predicted"/>
<evidence type="ECO:0000313" key="3">
    <source>
        <dbReference type="Proteomes" id="UP001138540"/>
    </source>
</evidence>
<evidence type="ECO:0000256" key="1">
    <source>
        <dbReference type="SAM" id="MobiDB-lite"/>
    </source>
</evidence>
<accession>A0ABR6NIF8</accession>
<gene>
    <name evidence="2" type="ORF">HNP60_003020</name>
</gene>
<sequence>MDIDIMCGFYEPDTILVSANGEPQRGAPAIRAELLKYYSAQLPMVIIARHILVADTIASLVLDWNIVGKTPTGQDFHMVATSNDIARRGPDGYWWYIIDNPFGTRVRHSPDLLCASGPGRTPCKSLSSGGCGVPLEGVAGDRSAPAQGMTFPRSIDSQRQNTAAP</sequence>
<protein>
    <submittedName>
        <fullName evidence="2">Ketosteroid isomerase-like protein</fullName>
    </submittedName>
</protein>
<evidence type="ECO:0000313" key="2">
    <source>
        <dbReference type="EMBL" id="MBB5987046.1"/>
    </source>
</evidence>
<dbReference type="Gene3D" id="3.10.450.50">
    <property type="match status" value="1"/>
</dbReference>